<proteinExistence type="predicted"/>
<comment type="caution">
    <text evidence="2">The sequence shown here is derived from an EMBL/GenBank/DDBJ whole genome shotgun (WGS) entry which is preliminary data.</text>
</comment>
<dbReference type="Pfam" id="PF13503">
    <property type="entry name" value="DUF4123"/>
    <property type="match status" value="1"/>
</dbReference>
<name>A0ABR7B1H6_9PSED</name>
<dbReference type="InterPro" id="IPR025391">
    <property type="entry name" value="DUF4123"/>
</dbReference>
<gene>
    <name evidence="2" type="ORF">H8S59_14850</name>
</gene>
<dbReference type="EMBL" id="JACONW010000066">
    <property type="protein sequence ID" value="MBC3951043.1"/>
    <property type="molecule type" value="Genomic_DNA"/>
</dbReference>
<dbReference type="Proteomes" id="UP000651852">
    <property type="component" value="Unassembled WGS sequence"/>
</dbReference>
<accession>A0ABR7B1H6</accession>
<evidence type="ECO:0000313" key="3">
    <source>
        <dbReference type="Proteomes" id="UP000651852"/>
    </source>
</evidence>
<evidence type="ECO:0000313" key="2">
    <source>
        <dbReference type="EMBL" id="MBC3951043.1"/>
    </source>
</evidence>
<evidence type="ECO:0000259" key="1">
    <source>
        <dbReference type="Pfam" id="PF13503"/>
    </source>
</evidence>
<dbReference type="RefSeq" id="WP_187521890.1">
    <property type="nucleotide sequence ID" value="NZ_JACONW010000066.1"/>
</dbReference>
<keyword evidence="3" id="KW-1185">Reference proteome</keyword>
<reference evidence="2 3" key="1">
    <citation type="submission" date="2020-08" db="EMBL/GenBank/DDBJ databases">
        <title>Putative novel bacterial strains isolated from necrotic wheat leaf tissues caused by Xanthomonas translucens.</title>
        <authorList>
            <person name="Tambong J.T."/>
        </authorList>
    </citation>
    <scope>NUCLEOTIDE SEQUENCE [LARGE SCALE GENOMIC DNA]</scope>
    <source>
        <strain evidence="2 3">DOAB 1069</strain>
    </source>
</reference>
<organism evidence="2 3">
    <name type="scientific">Pseudomonas folii</name>
    <dbReference type="NCBI Taxonomy" id="2762593"/>
    <lineage>
        <taxon>Bacteria</taxon>
        <taxon>Pseudomonadati</taxon>
        <taxon>Pseudomonadota</taxon>
        <taxon>Gammaproteobacteria</taxon>
        <taxon>Pseudomonadales</taxon>
        <taxon>Pseudomonadaceae</taxon>
        <taxon>Pseudomonas</taxon>
    </lineage>
</organism>
<sequence length="292" mass="32853">MNTAPSLANYLLIDGALRPGALASLYQRHEMFEIDPLYLGTRWKDLYDLGPILVKPMPGSTLLSDWLVDEALWADSTLIFSEASIQEVASHLRRFISPPDCNGGSGLLRFADPLVAHFWLSSFSGPENLHLGPIQHWWVAKPKQTWESRSQPPWQTFSGRDAGLPWDNRCALLGPDQILALGRTQHWRFLGRVHAWLSERTPSFFFSMSSPQITDWLDSSLTAGLEWGLVSERGLVIWIEMCADDGQDFAARPHGHYQSWLTLDPANARLSPEARIKAFDAHRSAQKDNAHG</sequence>
<feature type="domain" description="DUF4123" evidence="1">
    <location>
        <begin position="10"/>
        <end position="127"/>
    </location>
</feature>
<protein>
    <submittedName>
        <fullName evidence="2">DUF4123 domain-containing protein</fullName>
    </submittedName>
</protein>